<sequence length="300" mass="33491">MKVVWILSDGLAGHVNQARALARLPDLTVVEVPVRLRHKIWRPLLRAWIRCSPRSFRWLSLAYDFTLPSGMPDIVLSAGGNTSFANVLLARQLQRPNLFIGSLRRLPPKNFTTIYTLEAIGSDNNVVLKVPLSPLLPSKIAQEGRQLRERLGLIDVPLWAMIIGGDGAGFRYSPKDWKALAEAMMMLSQRYGCRWLLTTSRRTGMEAEIALQTAIPKELLVDVVWYSQAPRAVMSAYLGAADRIFVTSDSMSMLADAMVAGTPVYALSPEQAFADSRYESALNRFATDKLIIRKAIRDMC</sequence>
<keyword evidence="2" id="KW-1185">Reference proteome</keyword>
<comment type="caution">
    <text evidence="1">The sequence shown here is derived from an EMBL/GenBank/DDBJ whole genome shotgun (WGS) entry which is preliminary data.</text>
</comment>
<name>A0A3E0H9L0_9GAMM</name>
<dbReference type="AlphaFoldDB" id="A0A3E0H9L0"/>
<dbReference type="InterPro" id="IPR009367">
    <property type="entry name" value="Elm1-like"/>
</dbReference>
<dbReference type="Pfam" id="PF06258">
    <property type="entry name" value="Mito_fiss_Elm1"/>
    <property type="match status" value="1"/>
</dbReference>
<dbReference type="EMBL" id="QUNR01000001">
    <property type="protein sequence ID" value="REH40377.1"/>
    <property type="molecule type" value="Genomic_DNA"/>
</dbReference>
<proteinExistence type="predicted"/>
<evidence type="ECO:0000313" key="2">
    <source>
        <dbReference type="Proteomes" id="UP000256774"/>
    </source>
</evidence>
<dbReference type="RefSeq" id="WP_116207418.1">
    <property type="nucleotide sequence ID" value="NZ_QUNR01000001.1"/>
</dbReference>
<organism evidence="1 2">
    <name type="scientific">Paraperlucidibaca baekdonensis</name>
    <dbReference type="NCBI Taxonomy" id="748120"/>
    <lineage>
        <taxon>Bacteria</taxon>
        <taxon>Pseudomonadati</taxon>
        <taxon>Pseudomonadota</taxon>
        <taxon>Gammaproteobacteria</taxon>
        <taxon>Moraxellales</taxon>
        <taxon>Moraxellaceae</taxon>
        <taxon>Paraperlucidibaca</taxon>
    </lineage>
</organism>
<dbReference type="Proteomes" id="UP000256774">
    <property type="component" value="Unassembled WGS sequence"/>
</dbReference>
<gene>
    <name evidence="1" type="ORF">DFR26_0578</name>
</gene>
<evidence type="ECO:0008006" key="3">
    <source>
        <dbReference type="Google" id="ProtNLM"/>
    </source>
</evidence>
<accession>A0A3E0H9L0</accession>
<evidence type="ECO:0000313" key="1">
    <source>
        <dbReference type="EMBL" id="REH40377.1"/>
    </source>
</evidence>
<protein>
    <recommendedName>
        <fullName evidence="3">Nucleoside-diphosphate sugar epimerase</fullName>
    </recommendedName>
</protein>
<dbReference type="OrthoDB" id="1865at2"/>
<reference evidence="1 2" key="1">
    <citation type="submission" date="2018-08" db="EMBL/GenBank/DDBJ databases">
        <title>Genomic Encyclopedia of Type Strains, Phase IV (KMG-IV): sequencing the most valuable type-strain genomes for metagenomic binning, comparative biology and taxonomic classification.</title>
        <authorList>
            <person name="Goeker M."/>
        </authorList>
    </citation>
    <scope>NUCLEOTIDE SEQUENCE [LARGE SCALE GENOMIC DNA]</scope>
    <source>
        <strain evidence="1 2">DSM 26022</strain>
    </source>
</reference>